<dbReference type="InterPro" id="IPR047727">
    <property type="entry name" value="Sce7725-like"/>
</dbReference>
<dbReference type="NCBIfam" id="NF033831">
    <property type="entry name" value="sce7725_fam"/>
    <property type="match status" value="1"/>
</dbReference>
<reference evidence="1" key="1">
    <citation type="submission" date="2017-10" db="EMBL/GenBank/DDBJ databases">
        <title>Draft genome sequences of three KPC-producing Klebsiella pneumoniae Sequence-Type 15, 258 and 309, isolated from a hospital in Argentina.</title>
        <authorList>
            <person name="Nievas J."/>
            <person name="Smayevsky J."/>
            <person name="Pin Viso N."/>
            <person name="Vera P."/>
            <person name="Nicola F."/>
            <person name="Aballay D."/>
            <person name="Farber M."/>
        </authorList>
    </citation>
    <scope>NUCLEOTIDE SEQUENCE</scope>
    <source>
        <strain evidence="1">KN-ST309</strain>
    </source>
</reference>
<accession>A0A6B2EPX4</accession>
<dbReference type="RefSeq" id="WP_110244621.1">
    <property type="nucleotide sequence ID" value="NZ_CAAGZP010000015.1"/>
</dbReference>
<gene>
    <name evidence="1" type="ORF">CRN12_09745</name>
</gene>
<dbReference type="AlphaFoldDB" id="A0A6B2EPX4"/>
<organism evidence="1">
    <name type="scientific">Klebsiella pneumoniae</name>
    <dbReference type="NCBI Taxonomy" id="573"/>
    <lineage>
        <taxon>Bacteria</taxon>
        <taxon>Pseudomonadati</taxon>
        <taxon>Pseudomonadota</taxon>
        <taxon>Gammaproteobacteria</taxon>
        <taxon>Enterobacterales</taxon>
        <taxon>Enterobacteriaceae</taxon>
        <taxon>Klebsiella/Raoultella group</taxon>
        <taxon>Klebsiella</taxon>
        <taxon>Klebsiella pneumoniae complex</taxon>
    </lineage>
</organism>
<name>A0A6B2EPX4_KLEPN</name>
<evidence type="ECO:0008006" key="2">
    <source>
        <dbReference type="Google" id="ProtNLM"/>
    </source>
</evidence>
<comment type="caution">
    <text evidence="1">The sequence shown here is derived from an EMBL/GenBank/DDBJ whole genome shotgun (WGS) entry which is preliminary data.</text>
</comment>
<evidence type="ECO:0000313" key="1">
    <source>
        <dbReference type="EMBL" id="NCA56933.1"/>
    </source>
</evidence>
<dbReference type="EMBL" id="PDFF01000045">
    <property type="protein sequence ID" value="NCA56933.1"/>
    <property type="molecule type" value="Genomic_DNA"/>
</dbReference>
<proteinExistence type="predicted"/>
<sequence>MYFPLLRAKRNELLALRESIGITVNNKIIIPIIEAVNSTTGDLFRCLNELKDKKSNPVIIVNPQVGFFSKNQRKLNILIDEIIEINPKVCLAYWLTEGTTLDQLDSFFKKFPEQNLAIIHAASSKDVEGLLTLLEESENFKWNFFANEKTGRKYRSHFSEYNNVLLEDSFNKLDRNADYEEEEFFSDSVYIYQDEGYVGVGDYTILGTKYSENGGPAITAAIHLTYEEEEDEIWIKHFLSEPREKVEEDGPTLVSEALPKLVEFIEENEAALAFSNACREFKEIHESGERTSLGKIKKISIKHHIELMNHIISR</sequence>
<protein>
    <recommendedName>
        <fullName evidence="2">Sce7725 family protein</fullName>
    </recommendedName>
</protein>